<evidence type="ECO:0000256" key="12">
    <source>
        <dbReference type="RuleBase" id="RU362069"/>
    </source>
</evidence>
<evidence type="ECO:0000313" key="13">
    <source>
        <dbReference type="EMBL" id="RZU34517.1"/>
    </source>
</evidence>
<feature type="transmembrane region" description="Helical" evidence="12">
    <location>
        <begin position="78"/>
        <end position="108"/>
    </location>
</feature>
<keyword evidence="10" id="KW-0975">Bacterial flagellum</keyword>
<keyword evidence="13" id="KW-0969">Cilium</keyword>
<dbReference type="OrthoDB" id="9805111at2"/>
<dbReference type="AlphaFoldDB" id="A0A4Q7YBC4"/>
<proteinExistence type="inferred from homology"/>
<comment type="subcellular location">
    <subcellularLocation>
        <location evidence="12">Cell membrane</location>
        <topology evidence="12">Multi-pass membrane protein</topology>
    </subcellularLocation>
    <subcellularLocation>
        <location evidence="12">Bacterial flagellum basal body</location>
    </subcellularLocation>
</comment>
<dbReference type="PANTHER" id="PTHR30587">
    <property type="entry name" value="FLAGELLAR BIOSYNTHETIC PROTEIN FLIP"/>
    <property type="match status" value="1"/>
</dbReference>
<dbReference type="RefSeq" id="WP_104528773.1">
    <property type="nucleotide sequence ID" value="NZ_POQT01000017.1"/>
</dbReference>
<dbReference type="Pfam" id="PF00813">
    <property type="entry name" value="FliP"/>
    <property type="match status" value="1"/>
</dbReference>
<dbReference type="InterPro" id="IPR005838">
    <property type="entry name" value="T3SS_IM_P"/>
</dbReference>
<feature type="transmembrane region" description="Helical" evidence="12">
    <location>
        <begin position="120"/>
        <end position="139"/>
    </location>
</feature>
<dbReference type="InterPro" id="IPR005837">
    <property type="entry name" value="FliP"/>
</dbReference>
<keyword evidence="3 12" id="KW-0813">Transport</keyword>
<dbReference type="EMBL" id="SHKV01000001">
    <property type="protein sequence ID" value="RZU34517.1"/>
    <property type="molecule type" value="Genomic_DNA"/>
</dbReference>
<evidence type="ECO:0000256" key="5">
    <source>
        <dbReference type="ARBA" id="ARBA00022692"/>
    </source>
</evidence>
<evidence type="ECO:0000256" key="8">
    <source>
        <dbReference type="ARBA" id="ARBA00022989"/>
    </source>
</evidence>
<organism evidence="13 14">
    <name type="scientific">Blastococcus saxobsidens</name>
    <dbReference type="NCBI Taxonomy" id="138336"/>
    <lineage>
        <taxon>Bacteria</taxon>
        <taxon>Bacillati</taxon>
        <taxon>Actinomycetota</taxon>
        <taxon>Actinomycetes</taxon>
        <taxon>Geodermatophilales</taxon>
        <taxon>Geodermatophilaceae</taxon>
        <taxon>Blastococcus</taxon>
    </lineage>
</organism>
<comment type="caution">
    <text evidence="13">The sequence shown here is derived from an EMBL/GenBank/DDBJ whole genome shotgun (WGS) entry which is preliminary data.</text>
</comment>
<keyword evidence="6 12" id="KW-1005">Bacterial flagellum biogenesis</keyword>
<name>A0A4Q7YBC4_9ACTN</name>
<dbReference type="PRINTS" id="PR01302">
    <property type="entry name" value="TYPE3IMPPROT"/>
</dbReference>
<dbReference type="GO" id="GO:0009306">
    <property type="term" value="P:protein secretion"/>
    <property type="evidence" value="ECO:0007669"/>
    <property type="project" value="UniProtKB-UniRule"/>
</dbReference>
<gene>
    <name evidence="12" type="primary">fliP</name>
    <name evidence="13" type="ORF">BKA19_4288</name>
</gene>
<dbReference type="GO" id="GO:0005886">
    <property type="term" value="C:plasma membrane"/>
    <property type="evidence" value="ECO:0007669"/>
    <property type="project" value="UniProtKB-SubCell"/>
</dbReference>
<sequence>MTAPVRPLPGAGSSRTWRRAALVLLLTLVAGLTAVLLADPAAAAPTAPTAPVAPTPPAVDGTVDISIGDGSPSSSITLILAITVLSVAPSVLLLATSFTKIIVVLGLTRNALGMATSPPNQVLTGIALFLTLFVMGPVFSDINEIAVQPYMDGAMTVSQAYDSGVVPLRTFLLDNTREDELRLMIDLSGEEAPADATQVSMTTLIPAFVLSELKSAFIIGLVIFIPFLVLDMLVSAALMALGMMMVPPTIVSLPFKLLLFVVVDGWALITTALVGSYGGGG</sequence>
<keyword evidence="14" id="KW-1185">Reference proteome</keyword>
<evidence type="ECO:0000256" key="7">
    <source>
        <dbReference type="ARBA" id="ARBA00022927"/>
    </source>
</evidence>
<keyword evidence="4 12" id="KW-1003">Cell membrane</keyword>
<accession>A0A4Q7YBC4</accession>
<dbReference type="NCBIfam" id="TIGR01103">
    <property type="entry name" value="fliP"/>
    <property type="match status" value="1"/>
</dbReference>
<dbReference type="GO" id="GO:0009425">
    <property type="term" value="C:bacterial-type flagellum basal body"/>
    <property type="evidence" value="ECO:0007669"/>
    <property type="project" value="UniProtKB-SubCell"/>
</dbReference>
<comment type="similarity">
    <text evidence="1 12">Belongs to the FliP/MopC/SpaP family.</text>
</comment>
<evidence type="ECO:0000256" key="4">
    <source>
        <dbReference type="ARBA" id="ARBA00022475"/>
    </source>
</evidence>
<dbReference type="NCBIfam" id="NF009438">
    <property type="entry name" value="PRK12797.1"/>
    <property type="match status" value="1"/>
</dbReference>
<dbReference type="PROSITE" id="PS01061">
    <property type="entry name" value="FLIP_2"/>
    <property type="match status" value="1"/>
</dbReference>
<evidence type="ECO:0000256" key="3">
    <source>
        <dbReference type="ARBA" id="ARBA00022448"/>
    </source>
</evidence>
<evidence type="ECO:0000256" key="9">
    <source>
        <dbReference type="ARBA" id="ARBA00023136"/>
    </source>
</evidence>
<dbReference type="GO" id="GO:0044781">
    <property type="term" value="P:bacterial-type flagellum organization"/>
    <property type="evidence" value="ECO:0007669"/>
    <property type="project" value="UniProtKB-UniRule"/>
</dbReference>
<evidence type="ECO:0000313" key="14">
    <source>
        <dbReference type="Proteomes" id="UP000292507"/>
    </source>
</evidence>
<keyword evidence="7 12" id="KW-0653">Protein transport</keyword>
<evidence type="ECO:0000256" key="6">
    <source>
        <dbReference type="ARBA" id="ARBA00022795"/>
    </source>
</evidence>
<evidence type="ECO:0000256" key="10">
    <source>
        <dbReference type="ARBA" id="ARBA00023143"/>
    </source>
</evidence>
<dbReference type="Proteomes" id="UP000292507">
    <property type="component" value="Unassembled WGS sequence"/>
</dbReference>
<feature type="transmembrane region" description="Helical" evidence="12">
    <location>
        <begin position="257"/>
        <end position="278"/>
    </location>
</feature>
<keyword evidence="13" id="KW-0282">Flagellum</keyword>
<dbReference type="PANTHER" id="PTHR30587:SF0">
    <property type="entry name" value="FLAGELLAR BIOSYNTHETIC PROTEIN FLIP"/>
    <property type="match status" value="1"/>
</dbReference>
<keyword evidence="8 12" id="KW-1133">Transmembrane helix</keyword>
<evidence type="ECO:0000256" key="1">
    <source>
        <dbReference type="ARBA" id="ARBA00006257"/>
    </source>
</evidence>
<keyword evidence="13" id="KW-0966">Cell projection</keyword>
<dbReference type="PRINTS" id="PR00951">
    <property type="entry name" value="FLGBIOSNFLIP"/>
</dbReference>
<protein>
    <recommendedName>
        <fullName evidence="2 12">Flagellar biosynthetic protein FliP</fullName>
    </recommendedName>
</protein>
<reference evidence="13 14" key="1">
    <citation type="submission" date="2019-02" db="EMBL/GenBank/DDBJ databases">
        <title>Sequencing the genomes of 1000 actinobacteria strains.</title>
        <authorList>
            <person name="Klenk H.-P."/>
        </authorList>
    </citation>
    <scope>NUCLEOTIDE SEQUENCE [LARGE SCALE GENOMIC DNA]</scope>
    <source>
        <strain evidence="13 14">DSM 44509</strain>
    </source>
</reference>
<keyword evidence="9 12" id="KW-0472">Membrane</keyword>
<comment type="function">
    <text evidence="12">Plays a role in the flagellum-specific transport system.</text>
</comment>
<keyword evidence="11 12" id="KW-1006">Bacterial flagellum protein export</keyword>
<keyword evidence="5 12" id="KW-0812">Transmembrane</keyword>
<evidence type="ECO:0000256" key="11">
    <source>
        <dbReference type="ARBA" id="ARBA00023225"/>
    </source>
</evidence>
<feature type="transmembrane region" description="Helical" evidence="12">
    <location>
        <begin position="216"/>
        <end position="245"/>
    </location>
</feature>
<evidence type="ECO:0000256" key="2">
    <source>
        <dbReference type="ARBA" id="ARBA00021714"/>
    </source>
</evidence>